<feature type="compositionally biased region" description="Basic residues" evidence="1">
    <location>
        <begin position="381"/>
        <end position="396"/>
    </location>
</feature>
<name>A0AAV7YF89_9EUKA</name>
<feature type="region of interest" description="Disordered" evidence="1">
    <location>
        <begin position="346"/>
        <end position="458"/>
    </location>
</feature>
<feature type="compositionally biased region" description="Basic residues" evidence="1">
    <location>
        <begin position="418"/>
        <end position="433"/>
    </location>
</feature>
<dbReference type="EMBL" id="JANTQA010000058">
    <property type="protein sequence ID" value="KAJ3428413.1"/>
    <property type="molecule type" value="Genomic_DNA"/>
</dbReference>
<feature type="compositionally biased region" description="Polar residues" evidence="1">
    <location>
        <begin position="360"/>
        <end position="369"/>
    </location>
</feature>
<reference evidence="2" key="1">
    <citation type="submission" date="2022-08" db="EMBL/GenBank/DDBJ databases">
        <title>Novel sulphate-reducing endosymbionts in the free-living metamonad Anaeramoeba.</title>
        <authorList>
            <person name="Jerlstrom-Hultqvist J."/>
            <person name="Cepicka I."/>
            <person name="Gallot-Lavallee L."/>
            <person name="Salas-Leiva D."/>
            <person name="Curtis B.A."/>
            <person name="Zahonova K."/>
            <person name="Pipaliya S."/>
            <person name="Dacks J."/>
            <person name="Roger A.J."/>
        </authorList>
    </citation>
    <scope>NUCLEOTIDE SEQUENCE</scope>
    <source>
        <strain evidence="2">Busselton2</strain>
    </source>
</reference>
<protein>
    <recommendedName>
        <fullName evidence="4">SPK domain-containing protein</fullName>
    </recommendedName>
</protein>
<gene>
    <name evidence="2" type="ORF">M0812_25180</name>
</gene>
<proteinExistence type="predicted"/>
<evidence type="ECO:0000256" key="1">
    <source>
        <dbReference type="SAM" id="MobiDB-lite"/>
    </source>
</evidence>
<sequence>MRKKFKFETVQEYMDSVITWKRLGSKRDVPHDTIRKWKSQVIKMYQDPSISALNREGNTILWDWIKKHLVMEGDEKDRTNSLQIEYGVWMKHRANILTLQKKSFKLRNSSSFSKTHGFNQRDTLVACIRADGARLAPMIIETRNAYLNKKKIHQNRVKKIGVIEKARKLFINLIFTPPKEAKRYSPLDNSFFGTFKRTRANCLPHMHNYTRILRLLIISKYYYDATEESVRGNFIKNGLALWKKGCTEKIESINNNLYPGVKIIKPTLKTRMDDIRFNGLTVKPHKGFVIYFLNGIRCDFTDLKKLSEDDNFGMKHRKKYQNFIDQNESEKEEFFRVCTDIQMNNMKTNSQKGKKRVQNAGKTSLSQPIFTEDGLEERPLSKKKTTPPKRKKKARNAGKTSLSQPIFTEDGLEERPLKQKKTTSPKRKKKRKNAGNDSQKKNDINKSPTKVGLKMTRSSKNDLQIDEDISLPFDINHLTTVCEKARMEYTNKLVAVESSESDEIMVVSNEDEILEEWSEDANSDRSGDTKLSKVVLEDNIIGINWRDNLCWFDSVIHSLTFVEGFVDWLKAIDTNEAKMLRAMLVSIRNSTTISRRKSRELKNLLMSARDKLLKSAPQEYHNGDLNHVSSAIVILDAIFQKTSKV</sequence>
<evidence type="ECO:0008006" key="4">
    <source>
        <dbReference type="Google" id="ProtNLM"/>
    </source>
</evidence>
<evidence type="ECO:0000313" key="3">
    <source>
        <dbReference type="Proteomes" id="UP001146793"/>
    </source>
</evidence>
<accession>A0AAV7YF89</accession>
<dbReference type="Proteomes" id="UP001146793">
    <property type="component" value="Unassembled WGS sequence"/>
</dbReference>
<evidence type="ECO:0000313" key="2">
    <source>
        <dbReference type="EMBL" id="KAJ3428413.1"/>
    </source>
</evidence>
<dbReference type="AlphaFoldDB" id="A0AAV7YF89"/>
<organism evidence="2 3">
    <name type="scientific">Anaeramoeba flamelloides</name>
    <dbReference type="NCBI Taxonomy" id="1746091"/>
    <lineage>
        <taxon>Eukaryota</taxon>
        <taxon>Metamonada</taxon>
        <taxon>Anaeramoebidae</taxon>
        <taxon>Anaeramoeba</taxon>
    </lineage>
</organism>
<comment type="caution">
    <text evidence="2">The sequence shown here is derived from an EMBL/GenBank/DDBJ whole genome shotgun (WGS) entry which is preliminary data.</text>
</comment>